<dbReference type="EMBL" id="HBUE01120122">
    <property type="protein sequence ID" value="CAG6492061.1"/>
    <property type="molecule type" value="Transcribed_RNA"/>
</dbReference>
<proteinExistence type="predicted"/>
<sequence length="104" mass="11440">MPSCGGLAFTSCGSLLPSRPTIRESTPSCCSTNRLRKRTRSKWATKTCTGTALVLAVPRAPGVRNRRRNCDDFTWRTRRTQKPIKTSSTGSRRTSSTKRAPVGP</sequence>
<feature type="compositionally biased region" description="Low complexity" evidence="1">
    <location>
        <begin position="85"/>
        <end position="104"/>
    </location>
</feature>
<organism evidence="2">
    <name type="scientific">Culex pipiens</name>
    <name type="common">House mosquito</name>
    <dbReference type="NCBI Taxonomy" id="7175"/>
    <lineage>
        <taxon>Eukaryota</taxon>
        <taxon>Metazoa</taxon>
        <taxon>Ecdysozoa</taxon>
        <taxon>Arthropoda</taxon>
        <taxon>Hexapoda</taxon>
        <taxon>Insecta</taxon>
        <taxon>Pterygota</taxon>
        <taxon>Neoptera</taxon>
        <taxon>Endopterygota</taxon>
        <taxon>Diptera</taxon>
        <taxon>Nematocera</taxon>
        <taxon>Culicoidea</taxon>
        <taxon>Culicidae</taxon>
        <taxon>Culicinae</taxon>
        <taxon>Culicini</taxon>
        <taxon>Culex</taxon>
        <taxon>Culex</taxon>
    </lineage>
</organism>
<accession>A0A8D8CEP4</accession>
<dbReference type="AlphaFoldDB" id="A0A8D8CEP4"/>
<protein>
    <submittedName>
        <fullName evidence="2">(northern house mosquito) hypothetical protein</fullName>
    </submittedName>
</protein>
<reference evidence="2" key="1">
    <citation type="submission" date="2021-05" db="EMBL/GenBank/DDBJ databases">
        <authorList>
            <person name="Alioto T."/>
            <person name="Alioto T."/>
            <person name="Gomez Garrido J."/>
        </authorList>
    </citation>
    <scope>NUCLEOTIDE SEQUENCE</scope>
</reference>
<evidence type="ECO:0000313" key="2">
    <source>
        <dbReference type="EMBL" id="CAG6492061.1"/>
    </source>
</evidence>
<feature type="region of interest" description="Disordered" evidence="1">
    <location>
        <begin position="67"/>
        <end position="104"/>
    </location>
</feature>
<name>A0A8D8CEP4_CULPI</name>
<evidence type="ECO:0000256" key="1">
    <source>
        <dbReference type="SAM" id="MobiDB-lite"/>
    </source>
</evidence>